<name>A0A0A9CXQ3_ARUDO</name>
<dbReference type="InterPro" id="IPR045010">
    <property type="entry name" value="MDR_fam"/>
</dbReference>
<reference evidence="3" key="1">
    <citation type="submission" date="2014-09" db="EMBL/GenBank/DDBJ databases">
        <authorList>
            <person name="Magalhaes I.L.F."/>
            <person name="Oliveira U."/>
            <person name="Santos F.R."/>
            <person name="Vidigal T.H.D.A."/>
            <person name="Brescovit A.D."/>
            <person name="Santos A.J."/>
        </authorList>
    </citation>
    <scope>NUCLEOTIDE SEQUENCE</scope>
    <source>
        <tissue evidence="3">Shoot tissue taken approximately 20 cm above the soil surface</tissue>
    </source>
</reference>
<evidence type="ECO:0000313" key="3">
    <source>
        <dbReference type="EMBL" id="JAD78155.1"/>
    </source>
</evidence>
<organism evidence="3">
    <name type="scientific">Arundo donax</name>
    <name type="common">Giant reed</name>
    <name type="synonym">Donax arundinaceus</name>
    <dbReference type="NCBI Taxonomy" id="35708"/>
    <lineage>
        <taxon>Eukaryota</taxon>
        <taxon>Viridiplantae</taxon>
        <taxon>Streptophyta</taxon>
        <taxon>Embryophyta</taxon>
        <taxon>Tracheophyta</taxon>
        <taxon>Spermatophyta</taxon>
        <taxon>Magnoliopsida</taxon>
        <taxon>Liliopsida</taxon>
        <taxon>Poales</taxon>
        <taxon>Poaceae</taxon>
        <taxon>PACMAD clade</taxon>
        <taxon>Arundinoideae</taxon>
        <taxon>Arundineae</taxon>
        <taxon>Arundo</taxon>
    </lineage>
</organism>
<protein>
    <recommendedName>
        <fullName evidence="2">Oxidoreductase N-terminal domain-containing protein</fullName>
    </recommendedName>
</protein>
<dbReference type="Pfam" id="PF16884">
    <property type="entry name" value="ADH_N_2"/>
    <property type="match status" value="1"/>
</dbReference>
<keyword evidence="1" id="KW-0560">Oxidoreductase</keyword>
<reference evidence="3" key="2">
    <citation type="journal article" date="2015" name="Data Brief">
        <title>Shoot transcriptome of the giant reed, Arundo donax.</title>
        <authorList>
            <person name="Barrero R.A."/>
            <person name="Guerrero F.D."/>
            <person name="Moolhuijzen P."/>
            <person name="Goolsby J.A."/>
            <person name="Tidwell J."/>
            <person name="Bellgard S.E."/>
            <person name="Bellgard M.I."/>
        </authorList>
    </citation>
    <scope>NUCLEOTIDE SEQUENCE</scope>
    <source>
        <tissue evidence="3">Shoot tissue taken approximately 20 cm above the soil surface</tissue>
    </source>
</reference>
<dbReference type="InterPro" id="IPR041694">
    <property type="entry name" value="ADH_N_2"/>
</dbReference>
<evidence type="ECO:0000256" key="1">
    <source>
        <dbReference type="ARBA" id="ARBA00023002"/>
    </source>
</evidence>
<proteinExistence type="predicted"/>
<dbReference type="Gene3D" id="3.90.180.10">
    <property type="entry name" value="Medium-chain alcohol dehydrogenases, catalytic domain"/>
    <property type="match status" value="1"/>
</dbReference>
<dbReference type="InterPro" id="IPR011032">
    <property type="entry name" value="GroES-like_sf"/>
</dbReference>
<dbReference type="SUPFAM" id="SSF50129">
    <property type="entry name" value="GroES-like"/>
    <property type="match status" value="1"/>
</dbReference>
<sequence>MLDKAQVTVLFVLLNGEVYCTLFSLCTEAGSNFLPFTPIFSIWGPYNSGVSLIQTLQVLVYFGVSRVVASGHPDFKVSDLVWGMTGWEEYTLIPNPESLFKINHPELPLS</sequence>
<dbReference type="GO" id="GO:0032440">
    <property type="term" value="F:2-alkenal reductase [NAD(P)H] activity"/>
    <property type="evidence" value="ECO:0007669"/>
    <property type="project" value="TreeGrafter"/>
</dbReference>
<evidence type="ECO:0000259" key="2">
    <source>
        <dbReference type="Pfam" id="PF16884"/>
    </source>
</evidence>
<dbReference type="EMBL" id="GBRH01219740">
    <property type="protein sequence ID" value="JAD78155.1"/>
    <property type="molecule type" value="Transcribed_RNA"/>
</dbReference>
<accession>A0A0A9CXQ3</accession>
<dbReference type="PANTHER" id="PTHR43205:SF75">
    <property type="entry name" value="OS12G0226400 PROTEIN"/>
    <property type="match status" value="1"/>
</dbReference>
<dbReference type="PANTHER" id="PTHR43205">
    <property type="entry name" value="PROSTAGLANDIN REDUCTASE"/>
    <property type="match status" value="1"/>
</dbReference>
<feature type="domain" description="Oxidoreductase N-terminal" evidence="2">
    <location>
        <begin position="50"/>
        <end position="101"/>
    </location>
</feature>
<dbReference type="AlphaFoldDB" id="A0A0A9CXQ3"/>